<dbReference type="GO" id="GO:0019867">
    <property type="term" value="C:outer membrane"/>
    <property type="evidence" value="ECO:0007669"/>
    <property type="project" value="InterPro"/>
</dbReference>
<organism evidence="3 4">
    <name type="scientific">Pyruvatibacter mobilis</name>
    <dbReference type="NCBI Taxonomy" id="1712261"/>
    <lineage>
        <taxon>Bacteria</taxon>
        <taxon>Pseudomonadati</taxon>
        <taxon>Pseudomonadota</taxon>
        <taxon>Alphaproteobacteria</taxon>
        <taxon>Hyphomicrobiales</taxon>
        <taxon>Parvibaculaceae</taxon>
        <taxon>Pyruvatibacter</taxon>
    </lineage>
</organism>
<name>A0A845Q9Q6_9HYPH</name>
<dbReference type="RefSeq" id="WP_160586888.1">
    <property type="nucleotide sequence ID" value="NZ_BMHN01000001.1"/>
</dbReference>
<dbReference type="GeneID" id="300655689"/>
<reference evidence="3 4" key="1">
    <citation type="journal article" date="2016" name="Int. J. Syst. Evol. Microbiol.">
        <title>Pyruvatibacter mobilis gen. nov., sp. nov., a marine bacterium from the culture broth of Picochlorum sp. 122.</title>
        <authorList>
            <person name="Wang G."/>
            <person name="Tang M."/>
            <person name="Wu H."/>
            <person name="Dai S."/>
            <person name="Li T."/>
            <person name="Chen C."/>
            <person name="He H."/>
            <person name="Fan J."/>
            <person name="Xiang W."/>
            <person name="Li X."/>
        </authorList>
    </citation>
    <scope>NUCLEOTIDE SEQUENCE [LARGE SCALE GENOMIC DNA]</scope>
    <source>
        <strain evidence="3 4">GYP-11</strain>
    </source>
</reference>
<dbReference type="OrthoDB" id="9804931at2"/>
<dbReference type="Proteomes" id="UP000470384">
    <property type="component" value="Unassembled WGS sequence"/>
</dbReference>
<evidence type="ECO:0000259" key="2">
    <source>
        <dbReference type="PROSITE" id="PS51208"/>
    </source>
</evidence>
<keyword evidence="1" id="KW-0732">Signal</keyword>
<dbReference type="EMBL" id="WXYQ01000003">
    <property type="protein sequence ID" value="NBG94821.1"/>
    <property type="molecule type" value="Genomic_DNA"/>
</dbReference>
<accession>A0A845Q9Q6</accession>
<evidence type="ECO:0000313" key="4">
    <source>
        <dbReference type="Proteomes" id="UP000470384"/>
    </source>
</evidence>
<dbReference type="Gene3D" id="2.40.128.130">
    <property type="entry name" value="Autotransporter beta-domain"/>
    <property type="match status" value="1"/>
</dbReference>
<dbReference type="NCBIfam" id="TIGR01414">
    <property type="entry name" value="autotrans_barl"/>
    <property type="match status" value="1"/>
</dbReference>
<gene>
    <name evidence="3" type="ORF">GTQ45_03645</name>
</gene>
<dbReference type="AlphaFoldDB" id="A0A845Q9Q6"/>
<dbReference type="InterPro" id="IPR036709">
    <property type="entry name" value="Autotransporte_beta_dom_sf"/>
</dbReference>
<dbReference type="InterPro" id="IPR006315">
    <property type="entry name" value="OM_autotransptr_brl_dom"/>
</dbReference>
<protein>
    <submittedName>
        <fullName evidence="3">Autotransporter domain-containing protein</fullName>
    </submittedName>
</protein>
<proteinExistence type="predicted"/>
<feature type="chain" id="PRO_5032674724" evidence="1">
    <location>
        <begin position="21"/>
        <end position="889"/>
    </location>
</feature>
<feature type="signal peptide" evidence="1">
    <location>
        <begin position="1"/>
        <end position="20"/>
    </location>
</feature>
<keyword evidence="4" id="KW-1185">Reference proteome</keyword>
<comment type="caution">
    <text evidence="3">The sequence shown here is derived from an EMBL/GenBank/DDBJ whole genome shotgun (WGS) entry which is preliminary data.</text>
</comment>
<feature type="domain" description="Autotransporter" evidence="2">
    <location>
        <begin position="612"/>
        <end position="889"/>
    </location>
</feature>
<dbReference type="SMART" id="SM00869">
    <property type="entry name" value="Autotransporter"/>
    <property type="match status" value="1"/>
</dbReference>
<evidence type="ECO:0000256" key="1">
    <source>
        <dbReference type="SAM" id="SignalP"/>
    </source>
</evidence>
<evidence type="ECO:0000313" key="3">
    <source>
        <dbReference type="EMBL" id="NBG94821.1"/>
    </source>
</evidence>
<dbReference type="PROSITE" id="PS51208">
    <property type="entry name" value="AUTOTRANSPORTER"/>
    <property type="match status" value="1"/>
</dbReference>
<dbReference type="InterPro" id="IPR005546">
    <property type="entry name" value="Autotransporte_beta"/>
</dbReference>
<sequence length="889" mass="87209">MLLTTALASLATSISIPAFAVVGANGTDGTSVGLNDTVVRTSTTTGINGSVTDLTTLAGVNNGDQFQVRVNGTFVANVSVNTGDTLQDLAAKLAALNGVRATATATGTNDTISITSEDVNTRIQLANVTGTPLSATGVTIPGFPGIITADTTPGGNATDGADASTTGLPFSFIGAGGSIGGNGGAGGTTAYNLTPTNGGNGGAGGHGFVINGPVTQVELSSTATVIGGGNGGAGGAGSGGGADGTDGAGGVGIRLNGAGLPGMEIVNRGTISGGLGGDGTTRNFAILLDNSGNTLRMFTGSSLVGDVNLGTSNGTLVLDGNGTEDANFTGVGTLTANDASSWTLTGNINPNVGGINVNTVGSSTLTVAGTLSGTTLTKSGDGLLVVNGTTGTLIFNGGTLGGSGTVGNLTANAGSTIAPGNSIGTLNVAGNAGFANGSVYAVEVDRNGNADRLAATGTVTINPGATVTVTAENGTDDGSTYAVSTAYTIITAGGGVTGTFGSVTENFAFLDASLGYGANTVILTLTRNSSGFASAATTANQRAAAGGVSGLGTGNAISDAVIVLSQADARAAFDSLSGEIHASAAGLFLQNSRFARTAAGNRVRASFNTPEKRAGGAGVWMHGYGNWGDTDGDGNAASMDQTTGGVFFGADAEIFDGWRGGLMAGYGDTSFDVDARTSSADADSYTIGAYAGHQAGATGLHLGASFAVHDVTSRRTATAGALTNSLTADYSAHTAQLFGELGHGIDTGIARFEPFAGASVIHQYRDDFSETGGAAALRVGSTERTLGVTTLGVRADRQVAAADDITTSLNGSLGWAHAYGDLETDTSMQFATGDAFTISGAPLDRDVALIEAGVTVSFGDGISLVASYDGELGDTVKNHGVTARLAVRF</sequence>
<dbReference type="SUPFAM" id="SSF103515">
    <property type="entry name" value="Autotransporter"/>
    <property type="match status" value="1"/>
</dbReference>
<dbReference type="Pfam" id="PF03797">
    <property type="entry name" value="Autotransporter"/>
    <property type="match status" value="1"/>
</dbReference>